<dbReference type="Pfam" id="PF03732">
    <property type="entry name" value="Retrotrans_gag"/>
    <property type="match status" value="1"/>
</dbReference>
<dbReference type="GO" id="GO:0008270">
    <property type="term" value="F:zinc ion binding"/>
    <property type="evidence" value="ECO:0007669"/>
    <property type="project" value="UniProtKB-KW"/>
</dbReference>
<feature type="compositionally biased region" description="Basic residues" evidence="2">
    <location>
        <begin position="498"/>
        <end position="515"/>
    </location>
</feature>
<dbReference type="InterPro" id="IPR005162">
    <property type="entry name" value="Retrotrans_gag_dom"/>
</dbReference>
<keyword evidence="1" id="KW-0479">Metal-binding</keyword>
<feature type="region of interest" description="Disordered" evidence="2">
    <location>
        <begin position="291"/>
        <end position="312"/>
    </location>
</feature>
<dbReference type="SMART" id="SM00343">
    <property type="entry name" value="ZnF_C2HC"/>
    <property type="match status" value="1"/>
</dbReference>
<keyword evidence="5" id="KW-1185">Reference proteome</keyword>
<evidence type="ECO:0000259" key="3">
    <source>
        <dbReference type="PROSITE" id="PS50158"/>
    </source>
</evidence>
<keyword evidence="1" id="KW-0863">Zinc-finger</keyword>
<dbReference type="AlphaFoldDB" id="A0A2S4PN72"/>
<evidence type="ECO:0000256" key="1">
    <source>
        <dbReference type="PROSITE-ProRule" id="PRU00047"/>
    </source>
</evidence>
<proteinExistence type="predicted"/>
<feature type="domain" description="CCHC-type" evidence="3">
    <location>
        <begin position="330"/>
        <end position="345"/>
    </location>
</feature>
<protein>
    <recommendedName>
        <fullName evidence="3">CCHC-type domain-containing protein</fullName>
    </recommendedName>
</protein>
<dbReference type="PROSITE" id="PS50158">
    <property type="entry name" value="ZF_CCHC"/>
    <property type="match status" value="1"/>
</dbReference>
<reference evidence="4 5" key="1">
    <citation type="submission" date="2017-10" db="EMBL/GenBank/DDBJ databases">
        <title>Development of genomic resources for the powdery mildew, Erysiphe pulchra.</title>
        <authorList>
            <person name="Wadl P.A."/>
            <person name="Mack B.M."/>
            <person name="Moore G."/>
            <person name="Beltz S.B."/>
        </authorList>
    </citation>
    <scope>NUCLEOTIDE SEQUENCE [LARGE SCALE GENOMIC DNA]</scope>
    <source>
        <strain evidence="4">Cflorida</strain>
    </source>
</reference>
<comment type="caution">
    <text evidence="4">The sequence shown here is derived from an EMBL/GenBank/DDBJ whole genome shotgun (WGS) entry which is preliminary data.</text>
</comment>
<evidence type="ECO:0000313" key="4">
    <source>
        <dbReference type="EMBL" id="POS83489.1"/>
    </source>
</evidence>
<sequence>MTLNKRREYVVQNAITAEAEVEETPEVFFESIDLNFSGEAADWVDSTPQYQIFTEQLKKPTIDEMKDFKTALVARFPAKFSVDRSEDTIQEDTGNLTQGSNETLEEYYGRAQHLLRHSHTRDTPVEGASSLSPSERILLRGMIKAFIRDLHDNSLKRTIVTRPTPCSLRSAFDQDQQALTGIKQMEQVERAEYEKMEIELLRRQYFERNGRPLRSILAEIDQRNITHQIDEQLKRMVLFNMEPQQVHRLSNQQTGRPIRQNSGYLIDEEQKSLIVTNSSDKTANNHQPYVKFDKGEMAGPSAPKMPPKSLSRHPVVYGTKSYDKIMGALCFQCGEIGHRKPECKSRALEYWEQKYLKEIIFNKVNSNFTGFENTMGLRFRDIGNSNWRNHGHRENVNLGNTSFRHPQQNKNENPSYQGDKRGVTSEQFSSESFRNQTANHNTQKKEVFDKGKKKVKFNKPIDDELATLDAFLNLGNTRKKARPMDIEDLLNGEEQGAKTRKKELKRGRRATRQLR</sequence>
<dbReference type="OrthoDB" id="3599194at2759"/>
<dbReference type="SUPFAM" id="SSF57756">
    <property type="entry name" value="Retrovirus zinc finger-like domains"/>
    <property type="match status" value="1"/>
</dbReference>
<feature type="compositionally biased region" description="Polar residues" evidence="2">
    <location>
        <begin position="397"/>
        <end position="416"/>
    </location>
</feature>
<feature type="compositionally biased region" description="Polar residues" evidence="2">
    <location>
        <begin position="424"/>
        <end position="441"/>
    </location>
</feature>
<dbReference type="InterPro" id="IPR001878">
    <property type="entry name" value="Znf_CCHC"/>
</dbReference>
<organism evidence="4 5">
    <name type="scientific">Erysiphe pulchra</name>
    <dbReference type="NCBI Taxonomy" id="225359"/>
    <lineage>
        <taxon>Eukaryota</taxon>
        <taxon>Fungi</taxon>
        <taxon>Dikarya</taxon>
        <taxon>Ascomycota</taxon>
        <taxon>Pezizomycotina</taxon>
        <taxon>Leotiomycetes</taxon>
        <taxon>Erysiphales</taxon>
        <taxon>Erysiphaceae</taxon>
        <taxon>Erysiphe</taxon>
    </lineage>
</organism>
<dbReference type="InterPro" id="IPR036875">
    <property type="entry name" value="Znf_CCHC_sf"/>
</dbReference>
<gene>
    <name evidence="4" type="ORF">EPUL_004982</name>
</gene>
<feature type="region of interest" description="Disordered" evidence="2">
    <location>
        <begin position="486"/>
        <end position="515"/>
    </location>
</feature>
<keyword evidence="1" id="KW-0862">Zinc</keyword>
<dbReference type="GO" id="GO:0003676">
    <property type="term" value="F:nucleic acid binding"/>
    <property type="evidence" value="ECO:0007669"/>
    <property type="project" value="InterPro"/>
</dbReference>
<evidence type="ECO:0000256" key="2">
    <source>
        <dbReference type="SAM" id="MobiDB-lite"/>
    </source>
</evidence>
<accession>A0A2S4PN72</accession>
<dbReference type="EMBL" id="PEDP01001541">
    <property type="protein sequence ID" value="POS83489.1"/>
    <property type="molecule type" value="Genomic_DNA"/>
</dbReference>
<feature type="region of interest" description="Disordered" evidence="2">
    <location>
        <begin position="390"/>
        <end position="451"/>
    </location>
</feature>
<dbReference type="Proteomes" id="UP000237438">
    <property type="component" value="Unassembled WGS sequence"/>
</dbReference>
<evidence type="ECO:0000313" key="5">
    <source>
        <dbReference type="Proteomes" id="UP000237438"/>
    </source>
</evidence>
<name>A0A2S4PN72_9PEZI</name>